<dbReference type="Pfam" id="PF13671">
    <property type="entry name" value="AAA_33"/>
    <property type="match status" value="1"/>
</dbReference>
<dbReference type="EMBL" id="AYZJ01000098">
    <property type="protein sequence ID" value="KRN18186.1"/>
    <property type="molecule type" value="Genomic_DNA"/>
</dbReference>
<proteinExistence type="predicted"/>
<evidence type="ECO:0000313" key="2">
    <source>
        <dbReference type="Proteomes" id="UP000050865"/>
    </source>
</evidence>
<dbReference type="InterPro" id="IPR027417">
    <property type="entry name" value="P-loop_NTPase"/>
</dbReference>
<keyword evidence="2" id="KW-1185">Reference proteome</keyword>
<dbReference type="Proteomes" id="UP000050865">
    <property type="component" value="Unassembled WGS sequence"/>
</dbReference>
<protein>
    <submittedName>
        <fullName evidence="1">Uncharacterized protein</fullName>
    </submittedName>
</protein>
<evidence type="ECO:0000313" key="1">
    <source>
        <dbReference type="EMBL" id="KRN18186.1"/>
    </source>
</evidence>
<dbReference type="AlphaFoldDB" id="A0A0R2EZF0"/>
<dbReference type="InterPro" id="IPR052922">
    <property type="entry name" value="Cytidylate_Kinase-2"/>
</dbReference>
<dbReference type="PATRIC" id="fig|1423730.4.peg.925"/>
<dbReference type="STRING" id="1423730.FC75_GL000878"/>
<organism evidence="1 2">
    <name type="scientific">Lacticaseibacillus camelliae DSM 22697 = JCM 13995</name>
    <dbReference type="NCBI Taxonomy" id="1423730"/>
    <lineage>
        <taxon>Bacteria</taxon>
        <taxon>Bacillati</taxon>
        <taxon>Bacillota</taxon>
        <taxon>Bacilli</taxon>
        <taxon>Lactobacillales</taxon>
        <taxon>Lactobacillaceae</taxon>
        <taxon>Lacticaseibacillus</taxon>
    </lineage>
</organism>
<dbReference type="PANTHER" id="PTHR37816:SF3">
    <property type="entry name" value="MODULATES DNA TOPOLOGY"/>
    <property type="match status" value="1"/>
</dbReference>
<reference evidence="1 2" key="1">
    <citation type="journal article" date="2015" name="Genome Announc.">
        <title>Expanding the biotechnology potential of lactobacilli through comparative genomics of 213 strains and associated genera.</title>
        <authorList>
            <person name="Sun Z."/>
            <person name="Harris H.M."/>
            <person name="McCann A."/>
            <person name="Guo C."/>
            <person name="Argimon S."/>
            <person name="Zhang W."/>
            <person name="Yang X."/>
            <person name="Jeffery I.B."/>
            <person name="Cooney J.C."/>
            <person name="Kagawa T.F."/>
            <person name="Liu W."/>
            <person name="Song Y."/>
            <person name="Salvetti E."/>
            <person name="Wrobel A."/>
            <person name="Rasinkangas P."/>
            <person name="Parkhill J."/>
            <person name="Rea M.C."/>
            <person name="O'Sullivan O."/>
            <person name="Ritari J."/>
            <person name="Douillard F.P."/>
            <person name="Paul Ross R."/>
            <person name="Yang R."/>
            <person name="Briner A.E."/>
            <person name="Felis G.E."/>
            <person name="de Vos W.M."/>
            <person name="Barrangou R."/>
            <person name="Klaenhammer T.R."/>
            <person name="Caufield P.W."/>
            <person name="Cui Y."/>
            <person name="Zhang H."/>
            <person name="O'Toole P.W."/>
        </authorList>
    </citation>
    <scope>NUCLEOTIDE SEQUENCE [LARGE SCALE GENOMIC DNA]</scope>
    <source>
        <strain evidence="1 2">DSM 22697</strain>
    </source>
</reference>
<gene>
    <name evidence="1" type="ORF">FC75_GL000878</name>
</gene>
<accession>A0A0R2EZF0</accession>
<sequence>MEAQIMKVMLIGAPGSGKSTLARQLAQQTGWPLLALDRVWHAMDYSAAAKVHFITKQTQFMAAHQDWLIDGNFTSTIPLRLASADLVVWLRVPSLVAPLRLVRRSLAFHHDPQSRPDMAPGFQEHLDRDYLDFLTYAVTFRSRVEPRLAALLSAAPITTRIRIIQSASGKSALIGELTSLASGQVPRRTSSVQQ</sequence>
<dbReference type="Gene3D" id="3.40.50.300">
    <property type="entry name" value="P-loop containing nucleotide triphosphate hydrolases"/>
    <property type="match status" value="1"/>
</dbReference>
<comment type="caution">
    <text evidence="1">The sequence shown here is derived from an EMBL/GenBank/DDBJ whole genome shotgun (WGS) entry which is preliminary data.</text>
</comment>
<dbReference type="PANTHER" id="PTHR37816">
    <property type="entry name" value="YALI0E33011P"/>
    <property type="match status" value="1"/>
</dbReference>
<name>A0A0R2EZF0_9LACO</name>
<dbReference type="SUPFAM" id="SSF52540">
    <property type="entry name" value="P-loop containing nucleoside triphosphate hydrolases"/>
    <property type="match status" value="1"/>
</dbReference>